<dbReference type="AlphaFoldDB" id="A0A4Q8AE40"/>
<name>A0A4Q8AE40_9MICC</name>
<gene>
    <name evidence="3" type="ORF">EV380_2134</name>
</gene>
<accession>A0A4Q8AE40</accession>
<organism evidence="3 4">
    <name type="scientific">Zhihengliuella halotolerans</name>
    <dbReference type="NCBI Taxonomy" id="370736"/>
    <lineage>
        <taxon>Bacteria</taxon>
        <taxon>Bacillati</taxon>
        <taxon>Actinomycetota</taxon>
        <taxon>Actinomycetes</taxon>
        <taxon>Micrococcales</taxon>
        <taxon>Micrococcaceae</taxon>
        <taxon>Zhihengliuella</taxon>
    </lineage>
</organism>
<protein>
    <recommendedName>
        <fullName evidence="2">DUF2264 domain-containing protein</fullName>
    </recommendedName>
</protein>
<dbReference type="PANTHER" id="PTHR35339:SF4">
    <property type="entry name" value="LINALOOL DEHYDRATASE_ISOMERASE DOMAIN-CONTAINING PROTEIN"/>
    <property type="match status" value="1"/>
</dbReference>
<proteinExistence type="predicted"/>
<dbReference type="Proteomes" id="UP000292685">
    <property type="component" value="Unassembled WGS sequence"/>
</dbReference>
<dbReference type="RefSeq" id="WP_130451107.1">
    <property type="nucleotide sequence ID" value="NZ_SHLA01000001.1"/>
</dbReference>
<dbReference type="InterPro" id="IPR049349">
    <property type="entry name" value="DUF2264_N"/>
</dbReference>
<evidence type="ECO:0000313" key="3">
    <source>
        <dbReference type="EMBL" id="RZU62537.1"/>
    </source>
</evidence>
<comment type="caution">
    <text evidence="3">The sequence shown here is derived from an EMBL/GenBank/DDBJ whole genome shotgun (WGS) entry which is preliminary data.</text>
</comment>
<sequence>MPGPITLPPPDLVLSPYTGWTREHHTAVADATLLGVRAWADESHARITPPGPAGGYGRAVDGLEGFARTFLLAGFRLAGEDGRDPLGLAEWYAQGLRAGADPHHPGRWVRLDEHDQAKVEAAAVALILDMTRPWLWDRLDDGTRQRLVDWLAPMVGTWRPRNNWAWFRIVVNQFLKSVGADYSEADIAEDLALLDTFTRADGWFSDGDERNYDHYAGWALHLYPQLWHRMGGHAPGDHSERRRSDRDRLGRYLQDAVRLVGADGSPLVQGRSLVYRFAAAGPFWAGAIAGDDDGTPALAPGLIRRAASGIVRHFAERAAPGADGLLSLGWHGSWPGLAQSYSGPGSPYWASKGLLGLALPADHPVWTAVEEPLPVESGDHAFTIAAPGWAVSATAADGVVRLANHGTDHDLPRVDAAADEDDTTAADAPLYARLGYSTATAPVLGGAGAIEPADQSAALVDAQGRASHRAGFETLWTRTEDGAVSAASRGGQRWVAAERPDRDHGSGWRGRSDPAGTLTVVSVLRGPWELRFVRLEGRAAARATALRCAGWAVAEPGGPAAVVVPLAGAARAASTRREGASPLAETVRVDRVDFDAPVPGRWYAVAVGLGAGIGDPPEVAVAARSARIDWPDGCSTPVDLPA</sequence>
<evidence type="ECO:0000313" key="4">
    <source>
        <dbReference type="Proteomes" id="UP000292685"/>
    </source>
</evidence>
<dbReference type="PANTHER" id="PTHR35339">
    <property type="entry name" value="LINALOOL DEHYDRATASE_ISOMERASE DOMAIN-CONTAINING PROTEIN"/>
    <property type="match status" value="1"/>
</dbReference>
<feature type="compositionally biased region" description="Basic and acidic residues" evidence="1">
    <location>
        <begin position="496"/>
        <end position="511"/>
    </location>
</feature>
<dbReference type="InterPro" id="IPR016624">
    <property type="entry name" value="UCP014753"/>
</dbReference>
<dbReference type="EMBL" id="SHLA01000001">
    <property type="protein sequence ID" value="RZU62537.1"/>
    <property type="molecule type" value="Genomic_DNA"/>
</dbReference>
<feature type="region of interest" description="Disordered" evidence="1">
    <location>
        <begin position="487"/>
        <end position="511"/>
    </location>
</feature>
<keyword evidence="4" id="KW-1185">Reference proteome</keyword>
<reference evidence="3 4" key="1">
    <citation type="submission" date="2019-02" db="EMBL/GenBank/DDBJ databases">
        <title>Sequencing the genomes of 1000 actinobacteria strains.</title>
        <authorList>
            <person name="Klenk H.-P."/>
        </authorList>
    </citation>
    <scope>NUCLEOTIDE SEQUENCE [LARGE SCALE GENOMIC DNA]</scope>
    <source>
        <strain evidence="3 4">DSM 17364</strain>
    </source>
</reference>
<feature type="domain" description="DUF2264" evidence="2">
    <location>
        <begin position="21"/>
        <end position="373"/>
    </location>
</feature>
<dbReference type="Pfam" id="PF10022">
    <property type="entry name" value="DUF2264"/>
    <property type="match status" value="1"/>
</dbReference>
<dbReference type="OrthoDB" id="9813465at2"/>
<evidence type="ECO:0000256" key="1">
    <source>
        <dbReference type="SAM" id="MobiDB-lite"/>
    </source>
</evidence>
<evidence type="ECO:0000259" key="2">
    <source>
        <dbReference type="Pfam" id="PF10022"/>
    </source>
</evidence>